<evidence type="ECO:0000313" key="3">
    <source>
        <dbReference type="EMBL" id="NLW36557.1"/>
    </source>
</evidence>
<dbReference type="EMBL" id="JAAYEE010000266">
    <property type="protein sequence ID" value="NLW36557.1"/>
    <property type="molecule type" value="Genomic_DNA"/>
</dbReference>
<dbReference type="PANTHER" id="PTHR43639">
    <property type="entry name" value="OXIDOREDUCTASE, SHORT-CHAIN DEHYDROGENASE/REDUCTASE FAMILY (AFU_ORTHOLOGUE AFUA_5G02870)"/>
    <property type="match status" value="1"/>
</dbReference>
<reference evidence="3" key="1">
    <citation type="journal article" date="2020" name="Biotechnol. Biofuels">
        <title>New insights from the biogas microbiome by comprehensive genome-resolved metagenomics of nearly 1600 species originating from multiple anaerobic digesters.</title>
        <authorList>
            <person name="Campanaro S."/>
            <person name="Treu L."/>
            <person name="Rodriguez-R L.M."/>
            <person name="Kovalovszki A."/>
            <person name="Ziels R.M."/>
            <person name="Maus I."/>
            <person name="Zhu X."/>
            <person name="Kougias P.G."/>
            <person name="Basile A."/>
            <person name="Luo G."/>
            <person name="Schluter A."/>
            <person name="Konstantinidis K.T."/>
            <person name="Angelidaki I."/>
        </authorList>
    </citation>
    <scope>NUCLEOTIDE SEQUENCE</scope>
    <source>
        <strain evidence="3">AS06rmzACSIP_7</strain>
    </source>
</reference>
<protein>
    <submittedName>
        <fullName evidence="3">SDR family oxidoreductase</fullName>
    </submittedName>
</protein>
<organism evidence="3 4">
    <name type="scientific">Syntrophorhabdus aromaticivorans</name>
    <dbReference type="NCBI Taxonomy" id="328301"/>
    <lineage>
        <taxon>Bacteria</taxon>
        <taxon>Pseudomonadati</taxon>
        <taxon>Thermodesulfobacteriota</taxon>
        <taxon>Syntrophorhabdia</taxon>
        <taxon>Syntrophorhabdales</taxon>
        <taxon>Syntrophorhabdaceae</taxon>
        <taxon>Syntrophorhabdus</taxon>
    </lineage>
</organism>
<accession>A0A971S2R4</accession>
<evidence type="ECO:0000256" key="2">
    <source>
        <dbReference type="ARBA" id="ARBA00023002"/>
    </source>
</evidence>
<reference evidence="3" key="2">
    <citation type="submission" date="2020-01" db="EMBL/GenBank/DDBJ databases">
        <authorList>
            <person name="Campanaro S."/>
        </authorList>
    </citation>
    <scope>NUCLEOTIDE SEQUENCE</scope>
    <source>
        <strain evidence="3">AS06rmzACSIP_7</strain>
    </source>
</reference>
<dbReference type="Gene3D" id="3.40.50.720">
    <property type="entry name" value="NAD(P)-binding Rossmann-like Domain"/>
    <property type="match status" value="1"/>
</dbReference>
<dbReference type="PANTHER" id="PTHR43639:SF1">
    <property type="entry name" value="SHORT-CHAIN DEHYDROGENASE_REDUCTASE FAMILY PROTEIN"/>
    <property type="match status" value="1"/>
</dbReference>
<comment type="caution">
    <text evidence="3">The sequence shown here is derived from an EMBL/GenBank/DDBJ whole genome shotgun (WGS) entry which is preliminary data.</text>
</comment>
<dbReference type="Pfam" id="PF13561">
    <property type="entry name" value="adh_short_C2"/>
    <property type="match status" value="1"/>
</dbReference>
<dbReference type="FunFam" id="3.40.50.720:FF:000084">
    <property type="entry name" value="Short-chain dehydrogenase reductase"/>
    <property type="match status" value="1"/>
</dbReference>
<evidence type="ECO:0000313" key="4">
    <source>
        <dbReference type="Proteomes" id="UP000777265"/>
    </source>
</evidence>
<evidence type="ECO:0000256" key="1">
    <source>
        <dbReference type="ARBA" id="ARBA00006484"/>
    </source>
</evidence>
<sequence>MRNNKVALVTGSSKGIGRGIAIQLAKDGFDIAVHYSTSKVEALNVVRTLTDLGVNVCLLQGDTGDPEVPGRLVRETVEQLSRLDVLVNNAGFTEFEELRDVTVDVMDRLYRVNYRGMILGASAAAKYMVENEIQGNIIFNTSIRGFEPHSSDAVYGGLKAALDRSIRSFAIDLGRYGIRVNGFSPGVTNVRCPEPKEEKENPFYKYTHKFIPLRRNGYASDMGDVVSWLVSEKASYVTGQNICVDGGLSIVGAPESMRDLYNTFDVRDITNEVFDMKTIRESFKKNRERKEK</sequence>
<proteinExistence type="inferred from homology"/>
<dbReference type="InterPro" id="IPR036291">
    <property type="entry name" value="NAD(P)-bd_dom_sf"/>
</dbReference>
<name>A0A971S2R4_9BACT</name>
<dbReference type="PRINTS" id="PR00081">
    <property type="entry name" value="GDHRDH"/>
</dbReference>
<dbReference type="InterPro" id="IPR002347">
    <property type="entry name" value="SDR_fam"/>
</dbReference>
<dbReference type="GO" id="GO:0016491">
    <property type="term" value="F:oxidoreductase activity"/>
    <property type="evidence" value="ECO:0007669"/>
    <property type="project" value="UniProtKB-KW"/>
</dbReference>
<dbReference type="Proteomes" id="UP000777265">
    <property type="component" value="Unassembled WGS sequence"/>
</dbReference>
<comment type="similarity">
    <text evidence="1">Belongs to the short-chain dehydrogenases/reductases (SDR) family.</text>
</comment>
<dbReference type="CDD" id="cd05233">
    <property type="entry name" value="SDR_c"/>
    <property type="match status" value="1"/>
</dbReference>
<keyword evidence="2" id="KW-0560">Oxidoreductase</keyword>
<dbReference type="SUPFAM" id="SSF51735">
    <property type="entry name" value="NAD(P)-binding Rossmann-fold domains"/>
    <property type="match status" value="1"/>
</dbReference>
<gene>
    <name evidence="3" type="ORF">GXY80_13935</name>
</gene>
<dbReference type="AlphaFoldDB" id="A0A971S2R4"/>